<comment type="caution">
    <text evidence="2">The sequence shown here is derived from an EMBL/GenBank/DDBJ whole genome shotgun (WGS) entry which is preliminary data.</text>
</comment>
<accession>A0A563EV22</accession>
<dbReference type="Proteomes" id="UP000316639">
    <property type="component" value="Unassembled WGS sequence"/>
</dbReference>
<dbReference type="RefSeq" id="WP_146352170.1">
    <property type="nucleotide sequence ID" value="NZ_VOBR01000008.1"/>
</dbReference>
<protein>
    <submittedName>
        <fullName evidence="2">Uncharacterized protein</fullName>
    </submittedName>
</protein>
<proteinExistence type="predicted"/>
<dbReference type="EMBL" id="VOBR01000008">
    <property type="protein sequence ID" value="TWP51442.1"/>
    <property type="molecule type" value="Genomic_DNA"/>
</dbReference>
<evidence type="ECO:0000313" key="2">
    <source>
        <dbReference type="EMBL" id="TWP51442.1"/>
    </source>
</evidence>
<evidence type="ECO:0000313" key="3">
    <source>
        <dbReference type="Proteomes" id="UP000316639"/>
    </source>
</evidence>
<feature type="compositionally biased region" description="Basic residues" evidence="1">
    <location>
        <begin position="55"/>
        <end position="67"/>
    </location>
</feature>
<dbReference type="AlphaFoldDB" id="A0A563EV22"/>
<reference evidence="2 3" key="1">
    <citation type="submission" date="2019-07" db="EMBL/GenBank/DDBJ databases">
        <title>Lentzea xizangensis sp. nov., isolated from Qinghai-Tibetan Plateau Soils.</title>
        <authorList>
            <person name="Huang J."/>
        </authorList>
    </citation>
    <scope>NUCLEOTIDE SEQUENCE [LARGE SCALE GENOMIC DNA]</scope>
    <source>
        <strain evidence="2 3">FXJ1.1311</strain>
    </source>
</reference>
<gene>
    <name evidence="2" type="ORF">FKR81_14600</name>
</gene>
<feature type="region of interest" description="Disordered" evidence="1">
    <location>
        <begin position="55"/>
        <end position="107"/>
    </location>
</feature>
<evidence type="ECO:0000256" key="1">
    <source>
        <dbReference type="SAM" id="MobiDB-lite"/>
    </source>
</evidence>
<name>A0A563EV22_9PSEU</name>
<keyword evidence="3" id="KW-1185">Reference proteome</keyword>
<organism evidence="2 3">
    <name type="scientific">Lentzea tibetensis</name>
    <dbReference type="NCBI Taxonomy" id="2591470"/>
    <lineage>
        <taxon>Bacteria</taxon>
        <taxon>Bacillati</taxon>
        <taxon>Actinomycetota</taxon>
        <taxon>Actinomycetes</taxon>
        <taxon>Pseudonocardiales</taxon>
        <taxon>Pseudonocardiaceae</taxon>
        <taxon>Lentzea</taxon>
    </lineage>
</organism>
<sequence length="125" mass="13431">MSRLRVFGAPAKRRRGAAADGFGRRTGRGCISPGSPALRVLIAATAEQAADLRWARRPAHGPGRRHGSAWPRNVRGSAKAREVRRTTAQHGTAVASAKGTAHGRRRHGTLLREVRRTAACSAARR</sequence>
<feature type="region of interest" description="Disordered" evidence="1">
    <location>
        <begin position="1"/>
        <end position="28"/>
    </location>
</feature>